<comment type="caution">
    <text evidence="1">The sequence shown here is derived from an EMBL/GenBank/DDBJ whole genome shotgun (WGS) entry which is preliminary data.</text>
</comment>
<accession>A0A9D1EGW1</accession>
<gene>
    <name evidence="1" type="ORF">IAC96_12380</name>
</gene>
<evidence type="ECO:0000313" key="2">
    <source>
        <dbReference type="Proteomes" id="UP000824201"/>
    </source>
</evidence>
<dbReference type="Proteomes" id="UP000824201">
    <property type="component" value="Unassembled WGS sequence"/>
</dbReference>
<proteinExistence type="predicted"/>
<reference evidence="1" key="2">
    <citation type="journal article" date="2021" name="PeerJ">
        <title>Extensive microbial diversity within the chicken gut microbiome revealed by metagenomics and culture.</title>
        <authorList>
            <person name="Gilroy R."/>
            <person name="Ravi A."/>
            <person name="Getino M."/>
            <person name="Pursley I."/>
            <person name="Horton D.L."/>
            <person name="Alikhan N.F."/>
            <person name="Baker D."/>
            <person name="Gharbi K."/>
            <person name="Hall N."/>
            <person name="Watson M."/>
            <person name="Adriaenssens E.M."/>
            <person name="Foster-Nyarko E."/>
            <person name="Jarju S."/>
            <person name="Secka A."/>
            <person name="Antonio M."/>
            <person name="Oren A."/>
            <person name="Chaudhuri R.R."/>
            <person name="La Ragione R."/>
            <person name="Hildebrand F."/>
            <person name="Pallen M.J."/>
        </authorList>
    </citation>
    <scope>NUCLEOTIDE SEQUENCE</scope>
    <source>
        <strain evidence="1">ChiW13-3771</strain>
    </source>
</reference>
<dbReference type="AlphaFoldDB" id="A0A9D1EGW1"/>
<evidence type="ECO:0000313" key="1">
    <source>
        <dbReference type="EMBL" id="HIR89733.1"/>
    </source>
</evidence>
<protein>
    <recommendedName>
        <fullName evidence="3">Tetratricopeptide repeat protein</fullName>
    </recommendedName>
</protein>
<dbReference type="InterPro" id="IPR011990">
    <property type="entry name" value="TPR-like_helical_dom_sf"/>
</dbReference>
<organism evidence="1 2">
    <name type="scientific">Candidatus Fimimorpha faecalis</name>
    <dbReference type="NCBI Taxonomy" id="2840824"/>
    <lineage>
        <taxon>Bacteria</taxon>
        <taxon>Bacillati</taxon>
        <taxon>Bacillota</taxon>
        <taxon>Clostridia</taxon>
        <taxon>Eubacteriales</taxon>
        <taxon>Candidatus Fimimorpha</taxon>
    </lineage>
</organism>
<sequence>MDGNKLISSVKIIHHELVGFEYRLLADYFRLVGSFICDCTLKTDPKGDFDVVVIIDDSLKEKIKQLKLSYPNAICLGKVEDSSEKGWKNYLRECLQKIKVNSTVCSEEDFGILEEIAYVYIEYDLMKARVSFSYFVDEKKENIQKAQDKFVGAYLKLFQDRTEDAISKSKYLMFTRINLARLSNETCVFLKQELLFDTKKCMEQLDQLLKMDVTFVNAYVLKGFLAELDRHYKEEAKAYYQKAIDQIGEQPYSSYVCYRQGRFYEKVEGNWNEAEKYYRKAYTANKLEYRAIYKIMQIELQQGKWLEAVESCKNIINILDEKYRNNYLQEKEYEYLFKAYHEMGVIYERHLNNREEADKAFEKRREVCDLERMEKQNELYIQIFGKEGSKKYLEMTQTKLKDKMENC</sequence>
<name>A0A9D1EGW1_9FIRM</name>
<dbReference type="Gene3D" id="1.25.40.10">
    <property type="entry name" value="Tetratricopeptide repeat domain"/>
    <property type="match status" value="1"/>
</dbReference>
<reference evidence="1" key="1">
    <citation type="submission" date="2020-10" db="EMBL/GenBank/DDBJ databases">
        <authorList>
            <person name="Gilroy R."/>
        </authorList>
    </citation>
    <scope>NUCLEOTIDE SEQUENCE</scope>
    <source>
        <strain evidence="1">ChiW13-3771</strain>
    </source>
</reference>
<dbReference type="SUPFAM" id="SSF81901">
    <property type="entry name" value="HCP-like"/>
    <property type="match status" value="1"/>
</dbReference>
<evidence type="ECO:0008006" key="3">
    <source>
        <dbReference type="Google" id="ProtNLM"/>
    </source>
</evidence>
<dbReference type="EMBL" id="DVHN01000172">
    <property type="protein sequence ID" value="HIR89733.1"/>
    <property type="molecule type" value="Genomic_DNA"/>
</dbReference>